<dbReference type="GO" id="GO:0030288">
    <property type="term" value="C:outer membrane-bounded periplasmic space"/>
    <property type="evidence" value="ECO:0007669"/>
    <property type="project" value="InterPro"/>
</dbReference>
<evidence type="ECO:0000313" key="6">
    <source>
        <dbReference type="Proteomes" id="UP000013966"/>
    </source>
</evidence>
<dbReference type="PANTHER" id="PTHR33376">
    <property type="match status" value="1"/>
</dbReference>
<name>R4X257_9BURK</name>
<protein>
    <submittedName>
        <fullName evidence="5">TRAP dicarboxylate transporter DctP subunit</fullName>
    </submittedName>
</protein>
<dbReference type="InterPro" id="IPR006311">
    <property type="entry name" value="TAT_signal"/>
</dbReference>
<evidence type="ECO:0000256" key="3">
    <source>
        <dbReference type="ARBA" id="ARBA00022448"/>
    </source>
</evidence>
<dbReference type="KEGG" id="buo:BRPE64_CCDS04480"/>
<evidence type="ECO:0000256" key="4">
    <source>
        <dbReference type="ARBA" id="ARBA00022729"/>
    </source>
</evidence>
<dbReference type="CDD" id="cd13603">
    <property type="entry name" value="PBP2_TRAP_Siap_TeaA_like"/>
    <property type="match status" value="1"/>
</dbReference>
<dbReference type="InterPro" id="IPR004682">
    <property type="entry name" value="TRAP_DctP"/>
</dbReference>
<gene>
    <name evidence="5" type="ORF">BRPE64_CCDS04480</name>
</gene>
<dbReference type="Pfam" id="PF03480">
    <property type="entry name" value="DctP"/>
    <property type="match status" value="1"/>
</dbReference>
<reference evidence="5 6" key="1">
    <citation type="journal article" date="2013" name="Genome Announc.">
        <title>Complete Genome Sequence of Burkholderia sp. Strain RPE64, Bacterial Symbiont of the Bean Bug Riptortus pedestris.</title>
        <authorList>
            <person name="Shibata T.F."/>
            <person name="Maeda T."/>
            <person name="Nikoh N."/>
            <person name="Yamaguchi K."/>
            <person name="Oshima K."/>
            <person name="Hattori M."/>
            <person name="Nishiyama T."/>
            <person name="Hasebe M."/>
            <person name="Fukatsu T."/>
            <person name="Kikuchi Y."/>
            <person name="Shigenobu S."/>
        </authorList>
    </citation>
    <scope>NUCLEOTIDE SEQUENCE [LARGE SCALE GENOMIC DNA]</scope>
</reference>
<accession>R4X257</accession>
<dbReference type="PROSITE" id="PS51318">
    <property type="entry name" value="TAT"/>
    <property type="match status" value="1"/>
</dbReference>
<dbReference type="STRING" id="758793.BRPE64_CCDS04480"/>
<comment type="similarity">
    <text evidence="2">Belongs to the bacterial solute-binding protein 7 family.</text>
</comment>
<reference evidence="5 6" key="2">
    <citation type="journal article" date="2018" name="Int. J. Syst. Evol. Microbiol.">
        <title>Burkholderia insecticola sp. nov., a gut symbiotic bacterium of the bean bug Riptortus pedestris.</title>
        <authorList>
            <person name="Takeshita K."/>
            <person name="Tamaki H."/>
            <person name="Ohbayashi T."/>
            <person name="Meng X.-Y."/>
            <person name="Sone T."/>
            <person name="Mitani Y."/>
            <person name="Peeters C."/>
            <person name="Kikuchi Y."/>
            <person name="Vandamme P."/>
        </authorList>
    </citation>
    <scope>NUCLEOTIDE SEQUENCE [LARGE SCALE GENOMIC DNA]</scope>
    <source>
        <strain evidence="5">RPE64</strain>
    </source>
</reference>
<keyword evidence="6" id="KW-1185">Reference proteome</keyword>
<evidence type="ECO:0000256" key="2">
    <source>
        <dbReference type="ARBA" id="ARBA00009023"/>
    </source>
</evidence>
<proteinExistence type="inferred from homology"/>
<dbReference type="PIRSF" id="PIRSF006470">
    <property type="entry name" value="DctB"/>
    <property type="match status" value="1"/>
</dbReference>
<dbReference type="EMBL" id="AP013060">
    <property type="protein sequence ID" value="BAN26531.1"/>
    <property type="molecule type" value="Genomic_DNA"/>
</dbReference>
<keyword evidence="4" id="KW-0732">Signal</keyword>
<dbReference type="PATRIC" id="fig|758793.3.peg.4764"/>
<dbReference type="NCBIfam" id="NF037995">
    <property type="entry name" value="TRAP_S1"/>
    <property type="match status" value="1"/>
</dbReference>
<evidence type="ECO:0000313" key="5">
    <source>
        <dbReference type="EMBL" id="BAN26531.1"/>
    </source>
</evidence>
<dbReference type="Proteomes" id="UP000013966">
    <property type="component" value="Chromosome 3"/>
</dbReference>
<dbReference type="InterPro" id="IPR018389">
    <property type="entry name" value="DctP_fam"/>
</dbReference>
<organism evidence="5 6">
    <name type="scientific">Caballeronia insecticola</name>
    <dbReference type="NCBI Taxonomy" id="758793"/>
    <lineage>
        <taxon>Bacteria</taxon>
        <taxon>Pseudomonadati</taxon>
        <taxon>Pseudomonadota</taxon>
        <taxon>Betaproteobacteria</taxon>
        <taxon>Burkholderiales</taxon>
        <taxon>Burkholderiaceae</taxon>
        <taxon>Caballeronia</taxon>
    </lineage>
</organism>
<dbReference type="InterPro" id="IPR038404">
    <property type="entry name" value="TRAP_DctP_sf"/>
</dbReference>
<dbReference type="GO" id="GO:0055085">
    <property type="term" value="P:transmembrane transport"/>
    <property type="evidence" value="ECO:0007669"/>
    <property type="project" value="InterPro"/>
</dbReference>
<keyword evidence="3" id="KW-0813">Transport</keyword>
<dbReference type="HOGENOM" id="CLU_036176_1_1_4"/>
<evidence type="ECO:0000256" key="1">
    <source>
        <dbReference type="ARBA" id="ARBA00004196"/>
    </source>
</evidence>
<dbReference type="NCBIfam" id="TIGR00787">
    <property type="entry name" value="dctP"/>
    <property type="match status" value="1"/>
</dbReference>
<sequence>MEEHIMTTRSIKSGIDRRTFLKTGATIAAAAPLWSLTTRRASAADFSYKLATGQDPTHPVNIRAQQACDKIREATGGKLDIKLFPANQLGSDTDLLSQVRSGGVEFFNLASSILATLTPAAGIVNTGFAFPDYDHVWKAMDGDLGGYVRAQVEKSGILAVSKPWDNGFRQISSSTRVVKTPADLKGFKIRVPQAPMLTSLFKSLDAGPAPINFNELYSALQTGVVEGQENPLPIIATAKLYEVQKSISLTSHVWDAYWILGNRRAWQALPADMRAIVTREFDAAGMLQRADIAQLNGSLRDQLKGKGINIVDVDREGFRGALKKTSFYSDWKAKYGEQGWGTLEKYTGKLV</sequence>
<dbReference type="PANTHER" id="PTHR33376:SF4">
    <property type="entry name" value="SIALIC ACID-BINDING PERIPLASMIC PROTEIN SIAP"/>
    <property type="match status" value="1"/>
</dbReference>
<comment type="subcellular location">
    <subcellularLocation>
        <location evidence="1">Cell envelope</location>
    </subcellularLocation>
</comment>
<dbReference type="Gene3D" id="3.40.190.170">
    <property type="entry name" value="Bacterial extracellular solute-binding protein, family 7"/>
    <property type="match status" value="1"/>
</dbReference>
<dbReference type="AlphaFoldDB" id="R4X257"/>